<dbReference type="AlphaFoldDB" id="A0A7S4USR2"/>
<sequence>MPQDVSGDTLEENFELDGDFAGGSEEDEGVEKAVGEPGKSAKRKKSLQNLREKKRIKGNAITREESASIAHQSASQQAAFFCSLLKNSDFGAKLSSIEVNDCFKDNNFLALPVKQRNVEGAVDHMQRTHPESLEGRREEVSCASPAMAIVVPSSDRGSLVLSALKGAVVEEKVVKAFSSHPKVKKLLAKFLISDKALGCSVIVTTTSRLLKLIKNGEISAERMKIVVIDTFQDSKFRSMFDMKEMREDLMELLYSILSPSLAAGRTKFLII</sequence>
<evidence type="ECO:0000256" key="1">
    <source>
        <dbReference type="ARBA" id="ARBA00004229"/>
    </source>
</evidence>
<protein>
    <submittedName>
        <fullName evidence="3">Uncharacterized protein</fullName>
    </submittedName>
</protein>
<reference evidence="3" key="1">
    <citation type="submission" date="2021-01" db="EMBL/GenBank/DDBJ databases">
        <authorList>
            <person name="Corre E."/>
            <person name="Pelletier E."/>
            <person name="Niang G."/>
            <person name="Scheremetjew M."/>
            <person name="Finn R."/>
            <person name="Kale V."/>
            <person name="Holt S."/>
            <person name="Cochrane G."/>
            <person name="Meng A."/>
            <person name="Brown T."/>
            <person name="Cohen L."/>
        </authorList>
    </citation>
    <scope>NUCLEOTIDE SEQUENCE</scope>
    <source>
        <strain evidence="3">CCMP 2712</strain>
    </source>
</reference>
<dbReference type="InterPro" id="IPR032704">
    <property type="entry name" value="Cms1"/>
</dbReference>
<dbReference type="EMBL" id="HBKN01048796">
    <property type="protein sequence ID" value="CAE2339305.1"/>
    <property type="molecule type" value="Transcribed_RNA"/>
</dbReference>
<dbReference type="GO" id="GO:0009507">
    <property type="term" value="C:chloroplast"/>
    <property type="evidence" value="ECO:0007669"/>
    <property type="project" value="UniProtKB-SubCell"/>
</dbReference>
<comment type="subcellular location">
    <subcellularLocation>
        <location evidence="1">Plastid</location>
        <location evidence="1">Chloroplast</location>
    </subcellularLocation>
</comment>
<evidence type="ECO:0000313" key="3">
    <source>
        <dbReference type="EMBL" id="CAE2339305.1"/>
    </source>
</evidence>
<gene>
    <name evidence="3" type="ORF">GTHE00462_LOCUS38152</name>
</gene>
<dbReference type="InterPro" id="IPR027417">
    <property type="entry name" value="P-loop_NTPase"/>
</dbReference>
<evidence type="ECO:0000256" key="2">
    <source>
        <dbReference type="SAM" id="MobiDB-lite"/>
    </source>
</evidence>
<dbReference type="PANTHER" id="PTHR24030:SF0">
    <property type="entry name" value="PROTEIN CMSS1"/>
    <property type="match status" value="1"/>
</dbReference>
<dbReference type="Gene3D" id="3.40.50.300">
    <property type="entry name" value="P-loop containing nucleotide triphosphate hydrolases"/>
    <property type="match status" value="1"/>
</dbReference>
<proteinExistence type="predicted"/>
<dbReference type="GO" id="GO:0030686">
    <property type="term" value="C:90S preribosome"/>
    <property type="evidence" value="ECO:0007669"/>
    <property type="project" value="TreeGrafter"/>
</dbReference>
<organism evidence="3">
    <name type="scientific">Guillardia theta</name>
    <name type="common">Cryptophyte</name>
    <name type="synonym">Cryptomonas phi</name>
    <dbReference type="NCBI Taxonomy" id="55529"/>
    <lineage>
        <taxon>Eukaryota</taxon>
        <taxon>Cryptophyceae</taxon>
        <taxon>Pyrenomonadales</taxon>
        <taxon>Geminigeraceae</taxon>
        <taxon>Guillardia</taxon>
    </lineage>
</organism>
<name>A0A7S4USR2_GUITH</name>
<accession>A0A7S4USR2</accession>
<dbReference type="Pfam" id="PF14617">
    <property type="entry name" value="CMS1"/>
    <property type="match status" value="1"/>
</dbReference>
<feature type="compositionally biased region" description="Acidic residues" evidence="2">
    <location>
        <begin position="9"/>
        <end position="29"/>
    </location>
</feature>
<dbReference type="PANTHER" id="PTHR24030">
    <property type="entry name" value="PROTEIN CMSS1"/>
    <property type="match status" value="1"/>
</dbReference>
<dbReference type="GO" id="GO:0005634">
    <property type="term" value="C:nucleus"/>
    <property type="evidence" value="ECO:0007669"/>
    <property type="project" value="TreeGrafter"/>
</dbReference>
<feature type="region of interest" description="Disordered" evidence="2">
    <location>
        <begin position="1"/>
        <end position="48"/>
    </location>
</feature>